<organism evidence="5 6">
    <name type="scientific">Methanogenium organophilum</name>
    <dbReference type="NCBI Taxonomy" id="2199"/>
    <lineage>
        <taxon>Archaea</taxon>
        <taxon>Methanobacteriati</taxon>
        <taxon>Methanobacteriota</taxon>
        <taxon>Stenosarchaea group</taxon>
        <taxon>Methanomicrobia</taxon>
        <taxon>Methanomicrobiales</taxon>
        <taxon>Methanomicrobiaceae</taxon>
        <taxon>Methanogenium</taxon>
    </lineage>
</organism>
<dbReference type="PRINTS" id="PR00778">
    <property type="entry name" value="HTHARSR"/>
</dbReference>
<dbReference type="GO" id="GO:0003700">
    <property type="term" value="F:DNA-binding transcription factor activity"/>
    <property type="evidence" value="ECO:0007669"/>
    <property type="project" value="InterPro"/>
</dbReference>
<evidence type="ECO:0000256" key="2">
    <source>
        <dbReference type="ARBA" id="ARBA00023125"/>
    </source>
</evidence>
<gene>
    <name evidence="5" type="ORF">OU421_07095</name>
</gene>
<dbReference type="CDD" id="cd00090">
    <property type="entry name" value="HTH_ARSR"/>
    <property type="match status" value="1"/>
</dbReference>
<evidence type="ECO:0000259" key="4">
    <source>
        <dbReference type="PROSITE" id="PS50987"/>
    </source>
</evidence>
<keyword evidence="3" id="KW-0804">Transcription</keyword>
<keyword evidence="2" id="KW-0238">DNA-binding</keyword>
<dbReference type="GO" id="GO:0003677">
    <property type="term" value="F:DNA binding"/>
    <property type="evidence" value="ECO:0007669"/>
    <property type="project" value="UniProtKB-KW"/>
</dbReference>
<sequence length="130" mass="13933">MKKSCCSEIPAEALETIGGQGGLEGLIAALPDDAAIARVRELHHACADIYRIKILEMLRIQPLCACIIREALGISKSKLSYHLKILQEAGMITGTAKGTWIVYGLTQYGEFCSSMNAKVVEGPVIGGLDD</sequence>
<dbReference type="PROSITE" id="PS50987">
    <property type="entry name" value="HTH_ARSR_2"/>
    <property type="match status" value="1"/>
</dbReference>
<dbReference type="Pfam" id="PF01022">
    <property type="entry name" value="HTH_5"/>
    <property type="match status" value="1"/>
</dbReference>
<dbReference type="InterPro" id="IPR036390">
    <property type="entry name" value="WH_DNA-bd_sf"/>
</dbReference>
<dbReference type="GeneID" id="76834855"/>
<evidence type="ECO:0000313" key="6">
    <source>
        <dbReference type="Proteomes" id="UP001163096"/>
    </source>
</evidence>
<dbReference type="InterPro" id="IPR036388">
    <property type="entry name" value="WH-like_DNA-bd_sf"/>
</dbReference>
<reference evidence="5" key="1">
    <citation type="submission" date="2022-11" db="EMBL/GenBank/DDBJ databases">
        <title>Complete genome sequence of Methanogenium organophilum DSM 3596.</title>
        <authorList>
            <person name="Chen S.-C."/>
            <person name="Lai S.-J."/>
            <person name="You Y.-T."/>
        </authorList>
    </citation>
    <scope>NUCLEOTIDE SEQUENCE</scope>
    <source>
        <strain evidence="5">DSM 3596</strain>
    </source>
</reference>
<dbReference type="InterPro" id="IPR051011">
    <property type="entry name" value="Metal_resp_trans_reg"/>
</dbReference>
<dbReference type="PANTHER" id="PTHR43132">
    <property type="entry name" value="ARSENICAL RESISTANCE OPERON REPRESSOR ARSR-RELATED"/>
    <property type="match status" value="1"/>
</dbReference>
<dbReference type="NCBIfam" id="NF033788">
    <property type="entry name" value="HTH_metalloreg"/>
    <property type="match status" value="1"/>
</dbReference>
<name>A0A9X9S285_METOG</name>
<dbReference type="KEGG" id="mou:OU421_07095"/>
<evidence type="ECO:0000313" key="5">
    <source>
        <dbReference type="EMBL" id="WAI00202.1"/>
    </source>
</evidence>
<keyword evidence="1" id="KW-0805">Transcription regulation</keyword>
<dbReference type="PANTHER" id="PTHR43132:SF2">
    <property type="entry name" value="ARSENICAL RESISTANCE OPERON REPRESSOR ARSR-RELATED"/>
    <property type="match status" value="1"/>
</dbReference>
<dbReference type="SUPFAM" id="SSF46785">
    <property type="entry name" value="Winged helix' DNA-binding domain"/>
    <property type="match status" value="1"/>
</dbReference>
<feature type="domain" description="HTH arsR-type" evidence="4">
    <location>
        <begin position="31"/>
        <end position="130"/>
    </location>
</feature>
<dbReference type="Proteomes" id="UP001163096">
    <property type="component" value="Chromosome"/>
</dbReference>
<dbReference type="RefSeq" id="WP_268185375.1">
    <property type="nucleotide sequence ID" value="NZ_CP113361.1"/>
</dbReference>
<dbReference type="InterPro" id="IPR011991">
    <property type="entry name" value="ArsR-like_HTH"/>
</dbReference>
<dbReference type="SMART" id="SM00418">
    <property type="entry name" value="HTH_ARSR"/>
    <property type="match status" value="1"/>
</dbReference>
<evidence type="ECO:0000256" key="3">
    <source>
        <dbReference type="ARBA" id="ARBA00023163"/>
    </source>
</evidence>
<dbReference type="EMBL" id="CP113361">
    <property type="protein sequence ID" value="WAI00202.1"/>
    <property type="molecule type" value="Genomic_DNA"/>
</dbReference>
<evidence type="ECO:0000256" key="1">
    <source>
        <dbReference type="ARBA" id="ARBA00023015"/>
    </source>
</evidence>
<dbReference type="Gene3D" id="1.10.10.10">
    <property type="entry name" value="Winged helix-like DNA-binding domain superfamily/Winged helix DNA-binding domain"/>
    <property type="match status" value="1"/>
</dbReference>
<dbReference type="InterPro" id="IPR001845">
    <property type="entry name" value="HTH_ArsR_DNA-bd_dom"/>
</dbReference>
<keyword evidence="6" id="KW-1185">Reference proteome</keyword>
<protein>
    <submittedName>
        <fullName evidence="5">Metalloregulator ArsR/SmtB family transcription factor</fullName>
    </submittedName>
</protein>
<proteinExistence type="predicted"/>
<dbReference type="AlphaFoldDB" id="A0A9X9S285"/>
<accession>A0A9X9S285</accession>